<accession>H1HKV7</accession>
<protein>
    <submittedName>
        <fullName evidence="1">Uncharacterized protein</fullName>
    </submittedName>
</protein>
<gene>
    <name evidence="1" type="ORF">HMPREF9944_00801</name>
</gene>
<proteinExistence type="predicted"/>
<dbReference type="PATRIC" id="fig|999422.3.peg.822"/>
<dbReference type="AlphaFoldDB" id="H1HKV7"/>
<evidence type="ECO:0000313" key="1">
    <source>
        <dbReference type="EMBL" id="EHO73208.1"/>
    </source>
</evidence>
<evidence type="ECO:0000313" key="2">
    <source>
        <dbReference type="Proteomes" id="UP000003167"/>
    </source>
</evidence>
<dbReference type="EMBL" id="AGEK01000016">
    <property type="protein sequence ID" value="EHO73208.1"/>
    <property type="molecule type" value="Genomic_DNA"/>
</dbReference>
<dbReference type="Proteomes" id="UP000003167">
    <property type="component" value="Unassembled WGS sequence"/>
</dbReference>
<dbReference type="STRING" id="999422.HMPREF9944_00801"/>
<name>H1HKV7_9BACT</name>
<dbReference type="HOGENOM" id="CLU_2317830_0_0_10"/>
<comment type="caution">
    <text evidence="1">The sequence shown here is derived from an EMBL/GenBank/DDBJ whole genome shotgun (WGS) entry which is preliminary data.</text>
</comment>
<organism evidence="1 2">
    <name type="scientific">Segatella maculosa OT 289</name>
    <dbReference type="NCBI Taxonomy" id="999422"/>
    <lineage>
        <taxon>Bacteria</taxon>
        <taxon>Pseudomonadati</taxon>
        <taxon>Bacteroidota</taxon>
        <taxon>Bacteroidia</taxon>
        <taxon>Bacteroidales</taxon>
        <taxon>Prevotellaceae</taxon>
        <taxon>Segatella</taxon>
    </lineage>
</organism>
<reference evidence="1 2" key="1">
    <citation type="submission" date="2011-12" db="EMBL/GenBank/DDBJ databases">
        <title>The Genome Sequence of Prevotella maculosa OT 289.</title>
        <authorList>
            <consortium name="The Broad Institute Genome Sequencing Platform"/>
            <person name="Earl A."/>
            <person name="Ward D."/>
            <person name="Feldgarden M."/>
            <person name="Gevers D."/>
            <person name="Izard J."/>
            <person name="Blanton J.M."/>
            <person name="Mathney J."/>
            <person name="Tanner A.C."/>
            <person name="Dewhirst F.E."/>
            <person name="Young S.K."/>
            <person name="Zeng Q."/>
            <person name="Gargeya S."/>
            <person name="Fitzgerald M."/>
            <person name="Haas B."/>
            <person name="Abouelleil A."/>
            <person name="Alvarado L."/>
            <person name="Arachchi H.M."/>
            <person name="Berlin A."/>
            <person name="Chapman S.B."/>
            <person name="Gearin G."/>
            <person name="Goldberg J."/>
            <person name="Griggs A."/>
            <person name="Gujja S."/>
            <person name="Hansen M."/>
            <person name="Heiman D."/>
            <person name="Howarth C."/>
            <person name="Larimer J."/>
            <person name="Lui A."/>
            <person name="MacDonald P.J.P."/>
            <person name="McCowen C."/>
            <person name="Montmayeur A."/>
            <person name="Murphy C."/>
            <person name="Neiman D."/>
            <person name="Pearson M."/>
            <person name="Priest M."/>
            <person name="Roberts A."/>
            <person name="Saif S."/>
            <person name="Shea T."/>
            <person name="Sisk P."/>
            <person name="Stolte C."/>
            <person name="Sykes S."/>
            <person name="Wortman J."/>
            <person name="Nusbaum C."/>
            <person name="Birren B."/>
        </authorList>
    </citation>
    <scope>NUCLEOTIDE SEQUENCE [LARGE SCALE GENOMIC DNA]</scope>
    <source>
        <strain evidence="1 2">OT 289</strain>
    </source>
</reference>
<sequence>MLAEFVPEMKEQKYEQKVKLFRNSLASYITTRHKEDLLAIQDSVVVNVVVNGNGRVDTVWLVHPKSFPFENMYRFIKSYDFKGPLIEHYTTEPKQGPSQ</sequence>
<keyword evidence="2" id="KW-1185">Reference proteome</keyword>